<dbReference type="InterPro" id="IPR046960">
    <property type="entry name" value="PPR_At4g14850-like_plant"/>
</dbReference>
<name>A0AAW0K640_QUESU</name>
<dbReference type="InterPro" id="IPR011990">
    <property type="entry name" value="TPR-like_helical_dom_sf"/>
</dbReference>
<dbReference type="PANTHER" id="PTHR47926:SF375">
    <property type="entry name" value="PENTATRICOPEPTIDE REPEAT-CONTAINING PROTEIN"/>
    <property type="match status" value="1"/>
</dbReference>
<sequence length="232" mass="26089">MPCIYGISPQLEHHSCMVDLFGRAGLLHKAKDIIKTIPYRPTPAMWATLIGACQIYGNTELGEWATEKLLEMRPENSGYYVSIANMYAADGHWNMVAKSNSCHVGYTNRSLLDLWKYRIRGVRKCEKLLEMRPENSGYYVSIANMYAADGHWNMVAKVRTSMRDLGVRKAPGSTWIDMGLGFLPFMAGDTSNPHAEEIYTLLDGLNELMKDAGYVASGDLGLEVNFVEYDEQ</sequence>
<keyword evidence="2" id="KW-1185">Reference proteome</keyword>
<organism evidence="1 2">
    <name type="scientific">Quercus suber</name>
    <name type="common">Cork oak</name>
    <dbReference type="NCBI Taxonomy" id="58331"/>
    <lineage>
        <taxon>Eukaryota</taxon>
        <taxon>Viridiplantae</taxon>
        <taxon>Streptophyta</taxon>
        <taxon>Embryophyta</taxon>
        <taxon>Tracheophyta</taxon>
        <taxon>Spermatophyta</taxon>
        <taxon>Magnoliopsida</taxon>
        <taxon>eudicotyledons</taxon>
        <taxon>Gunneridae</taxon>
        <taxon>Pentapetalae</taxon>
        <taxon>rosids</taxon>
        <taxon>fabids</taxon>
        <taxon>Fagales</taxon>
        <taxon>Fagaceae</taxon>
        <taxon>Quercus</taxon>
    </lineage>
</organism>
<gene>
    <name evidence="1" type="primary">PCMP-E67_3</name>
    <name evidence="1" type="ORF">CFP56_024707</name>
</gene>
<dbReference type="Proteomes" id="UP000237347">
    <property type="component" value="Unassembled WGS sequence"/>
</dbReference>
<dbReference type="Gene3D" id="1.25.40.10">
    <property type="entry name" value="Tetratricopeptide repeat domain"/>
    <property type="match status" value="1"/>
</dbReference>
<evidence type="ECO:0000313" key="2">
    <source>
        <dbReference type="Proteomes" id="UP000237347"/>
    </source>
</evidence>
<accession>A0AAW0K640</accession>
<dbReference type="EMBL" id="PKMF04000387">
    <property type="protein sequence ID" value="KAK7834358.1"/>
    <property type="molecule type" value="Genomic_DNA"/>
</dbReference>
<dbReference type="PANTHER" id="PTHR47926">
    <property type="entry name" value="PENTATRICOPEPTIDE REPEAT-CONTAINING PROTEIN"/>
    <property type="match status" value="1"/>
</dbReference>
<dbReference type="SUPFAM" id="SSF48452">
    <property type="entry name" value="TPR-like"/>
    <property type="match status" value="1"/>
</dbReference>
<dbReference type="GO" id="GO:0003723">
    <property type="term" value="F:RNA binding"/>
    <property type="evidence" value="ECO:0007669"/>
    <property type="project" value="InterPro"/>
</dbReference>
<comment type="caution">
    <text evidence="1">The sequence shown here is derived from an EMBL/GenBank/DDBJ whole genome shotgun (WGS) entry which is preliminary data.</text>
</comment>
<dbReference type="GO" id="GO:0009451">
    <property type="term" value="P:RNA modification"/>
    <property type="evidence" value="ECO:0007669"/>
    <property type="project" value="InterPro"/>
</dbReference>
<evidence type="ECO:0000313" key="1">
    <source>
        <dbReference type="EMBL" id="KAK7834358.1"/>
    </source>
</evidence>
<reference evidence="1 2" key="1">
    <citation type="journal article" date="2018" name="Sci. Data">
        <title>The draft genome sequence of cork oak.</title>
        <authorList>
            <person name="Ramos A.M."/>
            <person name="Usie A."/>
            <person name="Barbosa P."/>
            <person name="Barros P.M."/>
            <person name="Capote T."/>
            <person name="Chaves I."/>
            <person name="Simoes F."/>
            <person name="Abreu I."/>
            <person name="Carrasquinho I."/>
            <person name="Faro C."/>
            <person name="Guimaraes J.B."/>
            <person name="Mendonca D."/>
            <person name="Nobrega F."/>
            <person name="Rodrigues L."/>
            <person name="Saibo N.J.M."/>
            <person name="Varela M.C."/>
            <person name="Egas C."/>
            <person name="Matos J."/>
            <person name="Miguel C.M."/>
            <person name="Oliveira M.M."/>
            <person name="Ricardo C.P."/>
            <person name="Goncalves S."/>
        </authorList>
    </citation>
    <scope>NUCLEOTIDE SEQUENCE [LARGE SCALE GENOMIC DNA]</scope>
    <source>
        <strain evidence="2">cv. HL8</strain>
    </source>
</reference>
<dbReference type="Pfam" id="PF20431">
    <property type="entry name" value="E_motif"/>
    <property type="match status" value="2"/>
</dbReference>
<proteinExistence type="predicted"/>
<protein>
    <submittedName>
        <fullName evidence="1">Pentatricopeptide repeat-containing protein</fullName>
    </submittedName>
</protein>
<dbReference type="AlphaFoldDB" id="A0AAW0K640"/>
<dbReference type="InterPro" id="IPR046848">
    <property type="entry name" value="E_motif"/>
</dbReference>